<comment type="subcellular location">
    <subcellularLocation>
        <location evidence="1">Membrane</location>
        <topology evidence="1">Multi-pass membrane protein</topology>
    </subcellularLocation>
</comment>
<evidence type="ECO:0000256" key="7">
    <source>
        <dbReference type="SAM" id="MobiDB-lite"/>
    </source>
</evidence>
<proteinExistence type="inferred from homology"/>
<keyword evidence="14" id="KW-1185">Reference proteome</keyword>
<sequence>MPMMPVMMVHSEDFWLTSRGIDLDSEDDLRIGSGRNATPEGDISLEGDIASRISSLLPLIGTLVMVAIYCTICLVLFLILRPRCQRVYAPRTLSGLGSSRVPSPPLPNGILNWVKPFNKISDAFIINHCSLDAFLFLRYLKVLRIVFIVGCCIAWPVLLPLHITGGGGLRGIDLLTIGNIKDTRRLYAHMAVAILWFSFILLTIVRECIYYVDLRQSYVSSPHYAQHLSSRTILLTDVPEQYQTESCLRRLFGSSVKHIWVLRTTKSLVALVREREKVAIKLEKAEIELIVKSNKARRKQLRASPSISSPTVLAASSRNNTAEGNYLERSTTFTPGIQGPAAVQRVPARARPHHRLWGQLGRSVDTINWARSRLKHVNTEIFKSRSQIRQTRTSILPAAFVEFDTQQNAHIAHQRLVHHRPMQMGRHLGIRPNEILWQSLRMSWRERLLRRSFVYGLIVAAIILWSFPTAIISVASNLELMSRELTFLRWIDHLPKNLLQLLQGFVPALALTLWIAVVPGMLRFSAVQAGVLSLTMAELFTQKSYFAFLVVQVFLVPSLTTAASSTLPSIIQDPFSAADLLAKNLPASADFFFSFILIQCLADGASNAFPIFELGRHHLLAKINRTPRMRYQAWRRMRRVHWGTVFPRITNMGVIAICYAGIAPLILIFAVCGMCFLQMVYRYNLIYVVDCDLNGTGLFYPRALLHLTTGLYLATACLAGIFFLKSAFAPMAIMVSFFILLGSVHLVLNQAITPLLHNLPQNLWSEKKDRADGQGEDTCENLSREGRDLSDAVTEEEEEAEIDDPIEADHASNQTMRSTMPSCLSRLRIGGTLEDQKETQESSLPYCVRRFGSWDWAKHREVLSDFTMRWLCPHSNKDHLPLGEVISSEGNHADEYPTEGTRRSYLPPELWLSKPTLWIPKDQAGVSQQEVVQTKAYAPISDIGATLDEKGRIVTNFGEAPIDEAMQCQSRWEAIESAAPSFLTPAAFGLS</sequence>
<dbReference type="InterPro" id="IPR022257">
    <property type="entry name" value="PHM7_ext"/>
</dbReference>
<dbReference type="EMBL" id="JAGMUV010000009">
    <property type="protein sequence ID" value="KAH7143429.1"/>
    <property type="molecule type" value="Genomic_DNA"/>
</dbReference>
<evidence type="ECO:0000256" key="5">
    <source>
        <dbReference type="ARBA" id="ARBA00022989"/>
    </source>
</evidence>
<evidence type="ECO:0000259" key="11">
    <source>
        <dbReference type="Pfam" id="PF13967"/>
    </source>
</evidence>
<keyword evidence="4 8" id="KW-0812">Transmembrane</keyword>
<feature type="domain" description="CSC1/OSCA1-like cytosolic" evidence="12">
    <location>
        <begin position="230"/>
        <end position="438"/>
    </location>
</feature>
<feature type="transmembrane region" description="Helical" evidence="8">
    <location>
        <begin position="731"/>
        <end position="748"/>
    </location>
</feature>
<evidence type="ECO:0000256" key="8">
    <source>
        <dbReference type="SAM" id="Phobius"/>
    </source>
</evidence>
<dbReference type="PANTHER" id="PTHR13018">
    <property type="entry name" value="PROBABLE MEMBRANE PROTEIN DUF221-RELATED"/>
    <property type="match status" value="1"/>
</dbReference>
<evidence type="ECO:0000313" key="13">
    <source>
        <dbReference type="EMBL" id="KAH7143429.1"/>
    </source>
</evidence>
<feature type="transmembrane region" description="Helical" evidence="8">
    <location>
        <begin position="591"/>
        <end position="612"/>
    </location>
</feature>
<feature type="domain" description="CSC1/OSCA1-like 7TM region" evidence="9">
    <location>
        <begin position="450"/>
        <end position="722"/>
    </location>
</feature>
<comment type="caution">
    <text evidence="13">The sequence shown here is derived from an EMBL/GenBank/DDBJ whole genome shotgun (WGS) entry which is preliminary data.</text>
</comment>
<feature type="compositionally biased region" description="Acidic residues" evidence="7">
    <location>
        <begin position="793"/>
        <end position="802"/>
    </location>
</feature>
<keyword evidence="3" id="KW-0813">Transport</keyword>
<dbReference type="InterPro" id="IPR032880">
    <property type="entry name" value="CSC1/OSCA1-like_N"/>
</dbReference>
<feature type="transmembrane region" description="Helical" evidence="8">
    <location>
        <begin position="703"/>
        <end position="724"/>
    </location>
</feature>
<dbReference type="AlphaFoldDB" id="A0A9P9J496"/>
<feature type="transmembrane region" description="Helical" evidence="8">
    <location>
        <begin position="656"/>
        <end position="683"/>
    </location>
</feature>
<dbReference type="Proteomes" id="UP000738349">
    <property type="component" value="Unassembled WGS sequence"/>
</dbReference>
<evidence type="ECO:0000256" key="2">
    <source>
        <dbReference type="ARBA" id="ARBA00007779"/>
    </source>
</evidence>
<evidence type="ECO:0000259" key="12">
    <source>
        <dbReference type="Pfam" id="PF14703"/>
    </source>
</evidence>
<evidence type="ECO:0000256" key="3">
    <source>
        <dbReference type="ARBA" id="ARBA00022448"/>
    </source>
</evidence>
<dbReference type="InterPro" id="IPR045122">
    <property type="entry name" value="Csc1-like"/>
</dbReference>
<dbReference type="Pfam" id="PF02714">
    <property type="entry name" value="RSN1_7TM"/>
    <property type="match status" value="1"/>
</dbReference>
<evidence type="ECO:0000256" key="1">
    <source>
        <dbReference type="ARBA" id="ARBA00004141"/>
    </source>
</evidence>
<name>A0A9P9J496_9HYPO</name>
<accession>A0A9P9J496</accession>
<dbReference type="OrthoDB" id="1076608at2759"/>
<feature type="transmembrane region" description="Helical" evidence="8">
    <location>
        <begin position="453"/>
        <end position="478"/>
    </location>
</feature>
<feature type="transmembrane region" description="Helical" evidence="8">
    <location>
        <begin position="545"/>
        <end position="571"/>
    </location>
</feature>
<evidence type="ECO:0000256" key="6">
    <source>
        <dbReference type="ARBA" id="ARBA00023136"/>
    </source>
</evidence>
<dbReference type="Pfam" id="PF13967">
    <property type="entry name" value="RSN1_TM"/>
    <property type="match status" value="1"/>
</dbReference>
<feature type="transmembrane region" description="Helical" evidence="8">
    <location>
        <begin position="498"/>
        <end position="524"/>
    </location>
</feature>
<feature type="domain" description="CSC1/OSCA1-like N-terminal transmembrane" evidence="11">
    <location>
        <begin position="61"/>
        <end position="207"/>
    </location>
</feature>
<dbReference type="InterPro" id="IPR027815">
    <property type="entry name" value="CSC1/OSCA1-like_cyt"/>
</dbReference>
<dbReference type="GO" id="GO:0005886">
    <property type="term" value="C:plasma membrane"/>
    <property type="evidence" value="ECO:0007669"/>
    <property type="project" value="TreeGrafter"/>
</dbReference>
<evidence type="ECO:0000313" key="14">
    <source>
        <dbReference type="Proteomes" id="UP000738349"/>
    </source>
</evidence>
<evidence type="ECO:0000259" key="10">
    <source>
        <dbReference type="Pfam" id="PF12621"/>
    </source>
</evidence>
<dbReference type="Pfam" id="PF14703">
    <property type="entry name" value="PHM7_cyt"/>
    <property type="match status" value="1"/>
</dbReference>
<dbReference type="PANTHER" id="PTHR13018:SF53">
    <property type="entry name" value="DUF221 DOMAIN PROTEIN"/>
    <property type="match status" value="1"/>
</dbReference>
<keyword evidence="6 8" id="KW-0472">Membrane</keyword>
<feature type="domain" description="10TM putative phosphate transporter extracellular tail" evidence="10">
    <location>
        <begin position="870"/>
        <end position="962"/>
    </location>
</feature>
<reference evidence="13" key="1">
    <citation type="journal article" date="2021" name="Nat. Commun.">
        <title>Genetic determinants of endophytism in the Arabidopsis root mycobiome.</title>
        <authorList>
            <person name="Mesny F."/>
            <person name="Miyauchi S."/>
            <person name="Thiergart T."/>
            <person name="Pickel B."/>
            <person name="Atanasova L."/>
            <person name="Karlsson M."/>
            <person name="Huettel B."/>
            <person name="Barry K.W."/>
            <person name="Haridas S."/>
            <person name="Chen C."/>
            <person name="Bauer D."/>
            <person name="Andreopoulos W."/>
            <person name="Pangilinan J."/>
            <person name="LaButti K."/>
            <person name="Riley R."/>
            <person name="Lipzen A."/>
            <person name="Clum A."/>
            <person name="Drula E."/>
            <person name="Henrissat B."/>
            <person name="Kohler A."/>
            <person name="Grigoriev I.V."/>
            <person name="Martin F.M."/>
            <person name="Hacquard S."/>
        </authorList>
    </citation>
    <scope>NUCLEOTIDE SEQUENCE</scope>
    <source>
        <strain evidence="13">MPI-CAGE-AT-0147</strain>
    </source>
</reference>
<feature type="transmembrane region" description="Helical" evidence="8">
    <location>
        <begin position="145"/>
        <end position="166"/>
    </location>
</feature>
<evidence type="ECO:0000256" key="4">
    <source>
        <dbReference type="ARBA" id="ARBA00022692"/>
    </source>
</evidence>
<keyword evidence="5 8" id="KW-1133">Transmembrane helix</keyword>
<evidence type="ECO:0000259" key="9">
    <source>
        <dbReference type="Pfam" id="PF02714"/>
    </source>
</evidence>
<gene>
    <name evidence="13" type="ORF">EDB81DRAFT_689924</name>
</gene>
<comment type="similarity">
    <text evidence="2">Belongs to the CSC1 (TC 1.A.17) family.</text>
</comment>
<dbReference type="GO" id="GO:0005227">
    <property type="term" value="F:calcium-activated cation channel activity"/>
    <property type="evidence" value="ECO:0007669"/>
    <property type="project" value="InterPro"/>
</dbReference>
<organism evidence="13 14">
    <name type="scientific">Dactylonectria macrodidyma</name>
    <dbReference type="NCBI Taxonomy" id="307937"/>
    <lineage>
        <taxon>Eukaryota</taxon>
        <taxon>Fungi</taxon>
        <taxon>Dikarya</taxon>
        <taxon>Ascomycota</taxon>
        <taxon>Pezizomycotina</taxon>
        <taxon>Sordariomycetes</taxon>
        <taxon>Hypocreomycetidae</taxon>
        <taxon>Hypocreales</taxon>
        <taxon>Nectriaceae</taxon>
        <taxon>Dactylonectria</taxon>
    </lineage>
</organism>
<feature type="transmembrane region" description="Helical" evidence="8">
    <location>
        <begin position="186"/>
        <end position="205"/>
    </location>
</feature>
<feature type="region of interest" description="Disordered" evidence="7">
    <location>
        <begin position="767"/>
        <end position="802"/>
    </location>
</feature>
<feature type="transmembrane region" description="Helical" evidence="8">
    <location>
        <begin position="56"/>
        <end position="80"/>
    </location>
</feature>
<protein>
    <submittedName>
        <fullName evidence="13">Uncharacterized protein</fullName>
    </submittedName>
</protein>
<dbReference type="Pfam" id="PF12621">
    <property type="entry name" value="PHM7_ext"/>
    <property type="match status" value="1"/>
</dbReference>
<dbReference type="InterPro" id="IPR003864">
    <property type="entry name" value="CSC1/OSCA1-like_7TM"/>
</dbReference>